<dbReference type="InterPro" id="IPR020449">
    <property type="entry name" value="Tscrpt_reg_AraC-type_HTH"/>
</dbReference>
<evidence type="ECO:0000256" key="3">
    <source>
        <dbReference type="ARBA" id="ARBA00023163"/>
    </source>
</evidence>
<evidence type="ECO:0000313" key="6">
    <source>
        <dbReference type="Proteomes" id="UP000036873"/>
    </source>
</evidence>
<dbReference type="InterPro" id="IPR018060">
    <property type="entry name" value="HTH_AraC"/>
</dbReference>
<protein>
    <recommendedName>
        <fullName evidence="4">HTH araC/xylS-type domain-containing protein</fullName>
    </recommendedName>
</protein>
<dbReference type="Proteomes" id="UP000036873">
    <property type="component" value="Unassembled WGS sequence"/>
</dbReference>
<dbReference type="Gene3D" id="1.10.10.60">
    <property type="entry name" value="Homeodomain-like"/>
    <property type="match status" value="2"/>
</dbReference>
<dbReference type="AlphaFoldDB" id="A0A0L6TVD2"/>
<name>A0A0L6TVD2_9FIRM</name>
<dbReference type="SMART" id="SM00342">
    <property type="entry name" value="HTH_ARAC"/>
    <property type="match status" value="1"/>
</dbReference>
<dbReference type="InterPro" id="IPR018062">
    <property type="entry name" value="HTH_AraC-typ_CS"/>
</dbReference>
<reference evidence="6" key="1">
    <citation type="submission" date="2015-07" db="EMBL/GenBank/DDBJ databases">
        <title>Draft genome sequence of Acetobacterium bakii DSM 8293, a potential psychrophilic chemical producer through syngas fermentation.</title>
        <authorList>
            <person name="Song Y."/>
            <person name="Hwang S."/>
            <person name="Cho B.-K."/>
        </authorList>
    </citation>
    <scope>NUCLEOTIDE SEQUENCE [LARGE SCALE GENOMIC DNA]</scope>
    <source>
        <strain evidence="6">DSM 8239</strain>
    </source>
</reference>
<accession>A0A0L6TVD2</accession>
<keyword evidence="3" id="KW-0804">Transcription</keyword>
<proteinExistence type="predicted"/>
<organism evidence="5 6">
    <name type="scientific">Acetobacterium bakii</name>
    <dbReference type="NCBI Taxonomy" id="52689"/>
    <lineage>
        <taxon>Bacteria</taxon>
        <taxon>Bacillati</taxon>
        <taxon>Bacillota</taxon>
        <taxon>Clostridia</taxon>
        <taxon>Eubacteriales</taxon>
        <taxon>Eubacteriaceae</taxon>
        <taxon>Acetobacterium</taxon>
    </lineage>
</organism>
<comment type="caution">
    <text evidence="5">The sequence shown here is derived from an EMBL/GenBank/DDBJ whole genome shotgun (WGS) entry which is preliminary data.</text>
</comment>
<dbReference type="PANTHER" id="PTHR47893:SF1">
    <property type="entry name" value="REGULATORY PROTEIN PCHR"/>
    <property type="match status" value="1"/>
</dbReference>
<dbReference type="RefSeq" id="WP_050741922.1">
    <property type="nucleotide sequence ID" value="NZ_LGYO01000072.1"/>
</dbReference>
<dbReference type="PROSITE" id="PS01124">
    <property type="entry name" value="HTH_ARAC_FAMILY_2"/>
    <property type="match status" value="1"/>
</dbReference>
<keyword evidence="2" id="KW-0238">DNA-binding</keyword>
<gene>
    <name evidence="5" type="ORF">AKG39_18675</name>
</gene>
<dbReference type="GO" id="GO:0043565">
    <property type="term" value="F:sequence-specific DNA binding"/>
    <property type="evidence" value="ECO:0007669"/>
    <property type="project" value="InterPro"/>
</dbReference>
<dbReference type="InterPro" id="IPR009057">
    <property type="entry name" value="Homeodomain-like_sf"/>
</dbReference>
<dbReference type="PANTHER" id="PTHR47893">
    <property type="entry name" value="REGULATORY PROTEIN PCHR"/>
    <property type="match status" value="1"/>
</dbReference>
<keyword evidence="6" id="KW-1185">Reference proteome</keyword>
<dbReference type="PRINTS" id="PR00032">
    <property type="entry name" value="HTHARAC"/>
</dbReference>
<evidence type="ECO:0000259" key="4">
    <source>
        <dbReference type="PROSITE" id="PS01124"/>
    </source>
</evidence>
<evidence type="ECO:0000256" key="2">
    <source>
        <dbReference type="ARBA" id="ARBA00023125"/>
    </source>
</evidence>
<evidence type="ECO:0000313" key="5">
    <source>
        <dbReference type="EMBL" id="KNZ40234.1"/>
    </source>
</evidence>
<evidence type="ECO:0000256" key="1">
    <source>
        <dbReference type="ARBA" id="ARBA00023015"/>
    </source>
</evidence>
<dbReference type="GO" id="GO:0003700">
    <property type="term" value="F:DNA-binding transcription factor activity"/>
    <property type="evidence" value="ECO:0007669"/>
    <property type="project" value="InterPro"/>
</dbReference>
<dbReference type="Pfam" id="PF12833">
    <property type="entry name" value="HTH_18"/>
    <property type="match status" value="1"/>
</dbReference>
<feature type="domain" description="HTH araC/xylS-type" evidence="4">
    <location>
        <begin position="215"/>
        <end position="313"/>
    </location>
</feature>
<keyword evidence="1" id="KW-0805">Transcription regulation</keyword>
<dbReference type="SUPFAM" id="SSF46689">
    <property type="entry name" value="Homeodomain-like"/>
    <property type="match status" value="1"/>
</dbReference>
<dbReference type="STRING" id="52689.AKG39_18675"/>
<dbReference type="PROSITE" id="PS00041">
    <property type="entry name" value="HTH_ARAC_FAMILY_1"/>
    <property type="match status" value="1"/>
</dbReference>
<dbReference type="InterPro" id="IPR053142">
    <property type="entry name" value="PchR_regulatory_protein"/>
</dbReference>
<sequence length="322" mass="37570">MRLNQKEWGLKILKEDGLQIVYGLDQQISKSRIAAYSLYDGIEIQFMDFKEAYTWSGEVKNMPKFYQISFCDQGIYQMELKKNIFTYVSPGDIGIFNNCRSSLASKMIEDSMRGFSLLIYPELLPPQLLDLWKKEYNLDLSLFFEQIEKINNVQIFACGDNLCRTGKMLYEGMATLGLGFVRLKLIELFLMIIQEDYKIFNHRRCFSKEQIDKTKAIKKVIETDLSVHHTISALCLSHGISATIFKECFKEMFQFTPYEYLRKMRMNRAAHDLTHTDLSILEIGLMLGYENASNFTRAFKKNYGLLPKAFRKKSHQQEKCPA</sequence>
<dbReference type="EMBL" id="LGYO01000072">
    <property type="protein sequence ID" value="KNZ40234.1"/>
    <property type="molecule type" value="Genomic_DNA"/>
</dbReference>
<dbReference type="OrthoDB" id="9774814at2"/>